<comment type="caution">
    <text evidence="1">The sequence shown here is derived from an EMBL/GenBank/DDBJ whole genome shotgun (WGS) entry which is preliminary data.</text>
</comment>
<dbReference type="EMBL" id="CAJMWR010004202">
    <property type="protein sequence ID" value="CAE6488915.1"/>
    <property type="molecule type" value="Genomic_DNA"/>
</dbReference>
<protein>
    <submittedName>
        <fullName evidence="1">Uncharacterized protein</fullName>
    </submittedName>
</protein>
<name>A0A8H3CKF8_9AGAM</name>
<reference evidence="1" key="1">
    <citation type="submission" date="2021-01" db="EMBL/GenBank/DDBJ databases">
        <authorList>
            <person name="Kaushik A."/>
        </authorList>
    </citation>
    <scope>NUCLEOTIDE SEQUENCE</scope>
    <source>
        <strain evidence="1">AG1-1A</strain>
    </source>
</reference>
<dbReference type="AlphaFoldDB" id="A0A8H3CKF8"/>
<evidence type="ECO:0000313" key="2">
    <source>
        <dbReference type="Proteomes" id="UP000663840"/>
    </source>
</evidence>
<sequence>MSIETETPNNQYAKREYCIRLIGRVPIKIATSDSDDERASRDENTKNDDELRLKGIPLCSIDVTMSHVAVMYAAGRLLDSIREPFNASIIRAEMDQLSDREERTPTVTNEDYENWKQEQLKAGTIDPLVSHTNHDPSDARKSIPKCPYLCQLLFKSFSIGNKAGFWSGAREMLHTQGSDGVRNIRGRSGIDDIAIRKVQTWFLYIDVSDPLRPRYAFLEECNIVESTQARDSGRPKPLYIFNAREHAYQLMIPESELFSNGGRFGEEQWSRHVEGVRQTGFRAFNKLPDDPDLDPDYKALLISRMKRAREHPAVVRMQSFGWFTPDDVINPDGSALLQGVWRFSLENFSDDENGSVVGQASSEVDYPDSPRWESPFTDLPEQIESDVSLRATAVRAASTGISSIPGGILTLIDYLNDTESFTRLRHILSYRLKYNFSKAGTGYLQKAFEWTSSRGAVPEPELQPLEYVNKWAKYDYDMIEYNTEESPNEWDEDVWWILLYQGLCYRASVTLERLPNSHFHQDEHESDPPSRSEAATSAAFEDPHLYTSRVEFPGRVLGDVAHPAFDVSYFPRISESQLLSALKIWSDSVWLPDLKAERWDFDCGTPIPLRTLNVSGCQFVTRNTIRRALQIAPSITRIIMIGCRSFRDVDLSLLSLDGTLNNIDCILTRDTVRDPFYNPRHKIQWRDDAYNSARKLLPQAPNEKIQAKLDSVPGVFFNSTKEFKFKYSDKIYSTYHSRGLSSRSLSHSFARPPALGFDPSTGQVVCGPPRFSIILATHTVHDVPITGATFPRVPIDTGIEGIGTNGCGLTSVWRGIIDLLELLGDPYIRNKQKWNLIRWSLVVKSCFSGPGQKWDKKSGLTGGGEFYGFPAYFKGGPGQANEEWIFAYQFRDVTARMQTYWANGPQLGSLVYPQSSTQDCWAFIRYGRDANPLSHRIPTVALYNVREFRQAICPDIPILEDEAKWIARVEDVLTNGTWHPSYPIVNWDTDRGFASNGDPMWAQMRAAAEQITKPKYMKDVPQELMLLIERMMVSQMNGGSDPF</sequence>
<proteinExistence type="predicted"/>
<gene>
    <name evidence="1" type="ORF">RDB_LOCUS145304</name>
</gene>
<accession>A0A8H3CKF8</accession>
<organism evidence="1 2">
    <name type="scientific">Rhizoctonia solani</name>
    <dbReference type="NCBI Taxonomy" id="456999"/>
    <lineage>
        <taxon>Eukaryota</taxon>
        <taxon>Fungi</taxon>
        <taxon>Dikarya</taxon>
        <taxon>Basidiomycota</taxon>
        <taxon>Agaricomycotina</taxon>
        <taxon>Agaricomycetes</taxon>
        <taxon>Cantharellales</taxon>
        <taxon>Ceratobasidiaceae</taxon>
        <taxon>Rhizoctonia</taxon>
    </lineage>
</organism>
<evidence type="ECO:0000313" key="1">
    <source>
        <dbReference type="EMBL" id="CAE6488915.1"/>
    </source>
</evidence>
<dbReference type="Proteomes" id="UP000663840">
    <property type="component" value="Unassembled WGS sequence"/>
</dbReference>